<keyword evidence="1" id="KW-0732">Signal</keyword>
<feature type="chain" id="PRO_5041900581" evidence="1">
    <location>
        <begin position="20"/>
        <end position="130"/>
    </location>
</feature>
<accession>A0AAD9HXX7</accession>
<gene>
    <name evidence="2" type="ORF">P8C59_000560</name>
</gene>
<dbReference type="EMBL" id="JAQQPM010000001">
    <property type="protein sequence ID" value="KAK2066772.1"/>
    <property type="molecule type" value="Genomic_DNA"/>
</dbReference>
<evidence type="ECO:0000313" key="3">
    <source>
        <dbReference type="Proteomes" id="UP001217918"/>
    </source>
</evidence>
<reference evidence="2" key="1">
    <citation type="journal article" date="2023" name="Mol. Plant Microbe Interact.">
        <title>Elucidating the Obligate Nature and Biological Capacity of an Invasive Fungal Corn Pathogen.</title>
        <authorList>
            <person name="MacCready J.S."/>
            <person name="Roggenkamp E.M."/>
            <person name="Gdanetz K."/>
            <person name="Chilvers M.I."/>
        </authorList>
    </citation>
    <scope>NUCLEOTIDE SEQUENCE</scope>
    <source>
        <strain evidence="2">PM02</strain>
    </source>
</reference>
<protein>
    <submittedName>
        <fullName evidence="2">Uncharacterized protein</fullName>
    </submittedName>
</protein>
<dbReference type="AlphaFoldDB" id="A0AAD9HXX7"/>
<sequence length="130" mass="14213">MRLLQVAALWVATSGLTSAAPLSSLFNLFKSKRDGASKCPDFVFWNDIVIGSFNGDPKAAETQSMNEDRQYVFNATIPLDDANIVNAYFTGPHAGLGAHELGITQFHYSLIMVDIHDAQGEAFMGGRMDR</sequence>
<proteinExistence type="predicted"/>
<organism evidence="2 3">
    <name type="scientific">Phyllachora maydis</name>
    <dbReference type="NCBI Taxonomy" id="1825666"/>
    <lineage>
        <taxon>Eukaryota</taxon>
        <taxon>Fungi</taxon>
        <taxon>Dikarya</taxon>
        <taxon>Ascomycota</taxon>
        <taxon>Pezizomycotina</taxon>
        <taxon>Sordariomycetes</taxon>
        <taxon>Sordariomycetidae</taxon>
        <taxon>Phyllachorales</taxon>
        <taxon>Phyllachoraceae</taxon>
        <taxon>Phyllachora</taxon>
    </lineage>
</organism>
<comment type="caution">
    <text evidence="2">The sequence shown here is derived from an EMBL/GenBank/DDBJ whole genome shotgun (WGS) entry which is preliminary data.</text>
</comment>
<dbReference type="Proteomes" id="UP001217918">
    <property type="component" value="Unassembled WGS sequence"/>
</dbReference>
<keyword evidence="3" id="KW-1185">Reference proteome</keyword>
<evidence type="ECO:0000313" key="2">
    <source>
        <dbReference type="EMBL" id="KAK2066772.1"/>
    </source>
</evidence>
<evidence type="ECO:0000256" key="1">
    <source>
        <dbReference type="SAM" id="SignalP"/>
    </source>
</evidence>
<name>A0AAD9HXX7_9PEZI</name>
<feature type="signal peptide" evidence="1">
    <location>
        <begin position="1"/>
        <end position="19"/>
    </location>
</feature>